<dbReference type="STRING" id="37625.SAMN05660420_03083"/>
<dbReference type="Proteomes" id="UP000199409">
    <property type="component" value="Unassembled WGS sequence"/>
</dbReference>
<feature type="signal peptide" evidence="1">
    <location>
        <begin position="1"/>
        <end position="19"/>
    </location>
</feature>
<feature type="chain" id="PRO_5011668040" evidence="1">
    <location>
        <begin position="20"/>
        <end position="49"/>
    </location>
</feature>
<evidence type="ECO:0000313" key="3">
    <source>
        <dbReference type="Proteomes" id="UP000199409"/>
    </source>
</evidence>
<dbReference type="EMBL" id="FNQN01000011">
    <property type="protein sequence ID" value="SEA75494.1"/>
    <property type="molecule type" value="Genomic_DNA"/>
</dbReference>
<sequence length="49" mass="5409">MKRCFIVLILMVFVLTVAGCEKEGTAEKAGKTFDKMLDSAKDKVNEATK</sequence>
<dbReference type="AlphaFoldDB" id="A0A1H4DRW3"/>
<name>A0A1H4DRW3_9BACT</name>
<gene>
    <name evidence="2" type="ORF">SAMN05660420_03083</name>
</gene>
<keyword evidence="3" id="KW-1185">Reference proteome</keyword>
<dbReference type="RefSeq" id="WP_175498427.1">
    <property type="nucleotide sequence ID" value="NZ_FNQN01000011.1"/>
</dbReference>
<accession>A0A1H4DRW3</accession>
<protein>
    <submittedName>
        <fullName evidence="2">Uncharacterized protein</fullName>
    </submittedName>
</protein>
<proteinExistence type="predicted"/>
<dbReference type="PROSITE" id="PS51257">
    <property type="entry name" value="PROKAR_LIPOPROTEIN"/>
    <property type="match status" value="1"/>
</dbReference>
<evidence type="ECO:0000313" key="2">
    <source>
        <dbReference type="EMBL" id="SEA75494.1"/>
    </source>
</evidence>
<organism evidence="2 3">
    <name type="scientific">Desulfuromusa kysingii</name>
    <dbReference type="NCBI Taxonomy" id="37625"/>
    <lineage>
        <taxon>Bacteria</taxon>
        <taxon>Pseudomonadati</taxon>
        <taxon>Thermodesulfobacteriota</taxon>
        <taxon>Desulfuromonadia</taxon>
        <taxon>Desulfuromonadales</taxon>
        <taxon>Geopsychrobacteraceae</taxon>
        <taxon>Desulfuromusa</taxon>
    </lineage>
</organism>
<keyword evidence="1" id="KW-0732">Signal</keyword>
<evidence type="ECO:0000256" key="1">
    <source>
        <dbReference type="SAM" id="SignalP"/>
    </source>
</evidence>
<reference evidence="2 3" key="1">
    <citation type="submission" date="2016-10" db="EMBL/GenBank/DDBJ databases">
        <authorList>
            <person name="de Groot N.N."/>
        </authorList>
    </citation>
    <scope>NUCLEOTIDE SEQUENCE [LARGE SCALE GENOMIC DNA]</scope>
    <source>
        <strain evidence="2 3">DSM 7343</strain>
    </source>
</reference>